<reference evidence="2 3" key="1">
    <citation type="journal article" date="2018" name="Evol. Lett.">
        <title>Horizontal gene cluster transfer increased hallucinogenic mushroom diversity.</title>
        <authorList>
            <person name="Reynolds H.T."/>
            <person name="Vijayakumar V."/>
            <person name="Gluck-Thaler E."/>
            <person name="Korotkin H.B."/>
            <person name="Matheny P.B."/>
            <person name="Slot J.C."/>
        </authorList>
    </citation>
    <scope>NUCLEOTIDE SEQUENCE [LARGE SCALE GENOMIC DNA]</scope>
    <source>
        <strain evidence="2 3">2629</strain>
    </source>
</reference>
<dbReference type="AlphaFoldDB" id="A0A409YPY9"/>
<sequence>MQWGGDAQPAEADIIEGPMSNARKQPHIRNPDKPPGEYNHQIAFTSDKALSCLTVTTRLCSDELEIRPTTPDTPPKCCDLF</sequence>
<dbReference type="EMBL" id="NHTK01000856">
    <property type="protein sequence ID" value="PPR05059.1"/>
    <property type="molecule type" value="Genomic_DNA"/>
</dbReference>
<accession>A0A409YPY9</accession>
<dbReference type="InParanoid" id="A0A409YPY9"/>
<protein>
    <submittedName>
        <fullName evidence="2">Uncharacterized protein</fullName>
    </submittedName>
</protein>
<dbReference type="Proteomes" id="UP000284842">
    <property type="component" value="Unassembled WGS sequence"/>
</dbReference>
<name>A0A409YPY9_9AGAR</name>
<gene>
    <name evidence="2" type="ORF">CVT24_010191</name>
</gene>
<feature type="region of interest" description="Disordered" evidence="1">
    <location>
        <begin position="1"/>
        <end position="38"/>
    </location>
</feature>
<keyword evidence="3" id="KW-1185">Reference proteome</keyword>
<evidence type="ECO:0000256" key="1">
    <source>
        <dbReference type="SAM" id="MobiDB-lite"/>
    </source>
</evidence>
<organism evidence="2 3">
    <name type="scientific">Panaeolus cyanescens</name>
    <dbReference type="NCBI Taxonomy" id="181874"/>
    <lineage>
        <taxon>Eukaryota</taxon>
        <taxon>Fungi</taxon>
        <taxon>Dikarya</taxon>
        <taxon>Basidiomycota</taxon>
        <taxon>Agaricomycotina</taxon>
        <taxon>Agaricomycetes</taxon>
        <taxon>Agaricomycetidae</taxon>
        <taxon>Agaricales</taxon>
        <taxon>Agaricineae</taxon>
        <taxon>Galeropsidaceae</taxon>
        <taxon>Panaeolus</taxon>
    </lineage>
</organism>
<comment type="caution">
    <text evidence="2">The sequence shown here is derived from an EMBL/GenBank/DDBJ whole genome shotgun (WGS) entry which is preliminary data.</text>
</comment>
<evidence type="ECO:0000313" key="3">
    <source>
        <dbReference type="Proteomes" id="UP000284842"/>
    </source>
</evidence>
<evidence type="ECO:0000313" key="2">
    <source>
        <dbReference type="EMBL" id="PPR05059.1"/>
    </source>
</evidence>
<proteinExistence type="predicted"/>